<accession>A0ABY5X7B0</accession>
<dbReference type="RefSeq" id="WP_012669423.1">
    <property type="nucleotide sequence ID" value="NZ_CP023567.1"/>
</dbReference>
<keyword evidence="2" id="KW-0812">Transmembrane</keyword>
<gene>
    <name evidence="4" type="ORF">NYP84_16925</name>
</gene>
<organism evidence="4 5">
    <name type="scientific">Erwinia pyrifoliae</name>
    <dbReference type="NCBI Taxonomy" id="79967"/>
    <lineage>
        <taxon>Bacteria</taxon>
        <taxon>Pseudomonadati</taxon>
        <taxon>Pseudomonadota</taxon>
        <taxon>Gammaproteobacteria</taxon>
        <taxon>Enterobacterales</taxon>
        <taxon>Erwiniaceae</taxon>
        <taxon>Erwinia</taxon>
    </lineage>
</organism>
<name>A0ABY5X7B0_ERWPY</name>
<evidence type="ECO:0000313" key="5">
    <source>
        <dbReference type="Proteomes" id="UP001058553"/>
    </source>
</evidence>
<dbReference type="Pfam" id="PF08805">
    <property type="entry name" value="PilS"/>
    <property type="match status" value="1"/>
</dbReference>
<keyword evidence="2" id="KW-1133">Transmembrane helix</keyword>
<feature type="domain" description="Type 4 secretion system PilS N-terminal" evidence="3">
    <location>
        <begin position="47"/>
        <end position="179"/>
    </location>
</feature>
<evidence type="ECO:0000259" key="3">
    <source>
        <dbReference type="Pfam" id="PF08805"/>
    </source>
</evidence>
<dbReference type="InterPro" id="IPR045584">
    <property type="entry name" value="Pilin-like"/>
</dbReference>
<feature type="transmembrane region" description="Helical" evidence="2">
    <location>
        <begin position="22"/>
        <end position="44"/>
    </location>
</feature>
<reference evidence="4" key="1">
    <citation type="submission" date="2022-07" db="EMBL/GenBank/DDBJ databases">
        <title>Genetic diversity of Erwinia pyrifoliae.</title>
        <authorList>
            <person name="Park D.S."/>
            <person name="Ham H."/>
        </authorList>
    </citation>
    <scope>NUCLEOTIDE SEQUENCE</scope>
    <source>
        <strain evidence="4">CP201486</strain>
    </source>
</reference>
<dbReference type="InterPro" id="IPR014911">
    <property type="entry name" value="PilS_N"/>
</dbReference>
<sequence length="197" mass="20711">MKIKNKNVKNNIDSGAISLFEAGIWITISLIVLVIGISIGGGLFSRNDTNTELSNISELMNNSRTLLKTNGTYNFEGGESMIGALIQFGGVPGNMSIIGDKSSGKAHLQNVWGGAVSVEPAADSAGELTGFHLIYQMVPQEACIAIAQRLSTTSFVHAIRINDTINRGSISAGNLGGQCVADSGEHKGNILSFISDN</sequence>
<dbReference type="SUPFAM" id="SSF54523">
    <property type="entry name" value="Pili subunits"/>
    <property type="match status" value="1"/>
</dbReference>
<evidence type="ECO:0000256" key="2">
    <source>
        <dbReference type="SAM" id="Phobius"/>
    </source>
</evidence>
<dbReference type="EMBL" id="CP103445">
    <property type="protein sequence ID" value="UWS33246.1"/>
    <property type="molecule type" value="Genomic_DNA"/>
</dbReference>
<comment type="subcellular location">
    <subcellularLocation>
        <location evidence="1">Membrane</location>
    </subcellularLocation>
</comment>
<proteinExistence type="predicted"/>
<dbReference type="GeneID" id="92235648"/>
<protein>
    <submittedName>
        <fullName evidence="4">Prepilin</fullName>
    </submittedName>
</protein>
<dbReference type="Proteomes" id="UP001058553">
    <property type="component" value="Chromosome"/>
</dbReference>
<keyword evidence="2" id="KW-0472">Membrane</keyword>
<keyword evidence="5" id="KW-1185">Reference proteome</keyword>
<evidence type="ECO:0000256" key="1">
    <source>
        <dbReference type="ARBA" id="ARBA00004370"/>
    </source>
</evidence>
<evidence type="ECO:0000313" key="4">
    <source>
        <dbReference type="EMBL" id="UWS33246.1"/>
    </source>
</evidence>
<dbReference type="Gene3D" id="3.30.1690.10">
    <property type="entry name" value="TcpA-like pilin"/>
    <property type="match status" value="1"/>
</dbReference>